<evidence type="ECO:0000256" key="8">
    <source>
        <dbReference type="ARBA" id="ARBA00023004"/>
    </source>
</evidence>
<keyword evidence="8" id="KW-0408">Iron</keyword>
<dbReference type="GO" id="GO:0004656">
    <property type="term" value="F:procollagen-proline 4-dioxygenase activity"/>
    <property type="evidence" value="ECO:0007669"/>
    <property type="project" value="UniProtKB-EC"/>
</dbReference>
<dbReference type="GO" id="GO:0005506">
    <property type="term" value="F:iron ion binding"/>
    <property type="evidence" value="ECO:0007669"/>
    <property type="project" value="InterPro"/>
</dbReference>
<evidence type="ECO:0000256" key="7">
    <source>
        <dbReference type="ARBA" id="ARBA00023002"/>
    </source>
</evidence>
<dbReference type="Pfam" id="PF01549">
    <property type="entry name" value="ShK"/>
    <property type="match status" value="1"/>
</dbReference>
<dbReference type="GO" id="GO:0005789">
    <property type="term" value="C:endoplasmic reticulum membrane"/>
    <property type="evidence" value="ECO:0007669"/>
    <property type="project" value="UniProtKB-SubCell"/>
</dbReference>
<dbReference type="Proteomes" id="UP000239899">
    <property type="component" value="Unassembled WGS sequence"/>
</dbReference>
<dbReference type="InterPro" id="IPR005123">
    <property type="entry name" value="Oxoglu/Fe-dep_dioxygenase_dom"/>
</dbReference>
<dbReference type="InterPro" id="IPR006620">
    <property type="entry name" value="Pro_4_hyd_alph"/>
</dbReference>
<evidence type="ECO:0000313" key="14">
    <source>
        <dbReference type="EMBL" id="PRW56805.1"/>
    </source>
</evidence>
<feature type="chain" id="PRO_5015181483" evidence="12">
    <location>
        <begin position="25"/>
        <end position="322"/>
    </location>
</feature>
<dbReference type="EMBL" id="LHPG02000008">
    <property type="protein sequence ID" value="PRW56805.1"/>
    <property type="molecule type" value="Genomic_DNA"/>
</dbReference>
<evidence type="ECO:0000256" key="1">
    <source>
        <dbReference type="ARBA" id="ARBA00001961"/>
    </source>
</evidence>
<sequence>MSSRSKILIPLALGLLCAASGVGGSHPWFEPVSWQPRAFVAHNFASQEETDHIIRLAQPLLKRSTVVGAGGQSVVDTYRTSYGMFIKRHQDPVISAIEERVAVWTKYNVSHQEDIQVLRYGFSQEYKSHYDSLDEDSPRTATVLIYLSDVEEGGETTFPDSKWLSPDLNTKLGPFSPCADGHVSMKPKQGDAIVFHSQKPNGRALDPHSLHTACPVIKGIKYVAIFWIHTKPFRPEELGRRQPPEPPVNPDDCEDTDENCENWAAAGECDRNPQFMKGSATGLGTCRRSCGECTVCAEGDAACRRENRLRAGFLPIHDPDFF</sequence>
<proteinExistence type="predicted"/>
<dbReference type="InterPro" id="IPR003582">
    <property type="entry name" value="ShKT_dom"/>
</dbReference>
<dbReference type="GO" id="GO:0031418">
    <property type="term" value="F:L-ascorbic acid binding"/>
    <property type="evidence" value="ECO:0007669"/>
    <property type="project" value="InterPro"/>
</dbReference>
<dbReference type="OrthoDB" id="420380at2759"/>
<dbReference type="PANTHER" id="PTHR10869:SF238">
    <property type="entry name" value="PROLYL 4-HYDROXYLASE 6-RELATED"/>
    <property type="match status" value="1"/>
</dbReference>
<keyword evidence="9" id="KW-0472">Membrane</keyword>
<evidence type="ECO:0000256" key="6">
    <source>
        <dbReference type="ARBA" id="ARBA00022989"/>
    </source>
</evidence>
<keyword evidence="3" id="KW-0812">Transmembrane</keyword>
<evidence type="ECO:0000256" key="4">
    <source>
        <dbReference type="ARBA" id="ARBA00022723"/>
    </source>
</evidence>
<evidence type="ECO:0000256" key="10">
    <source>
        <dbReference type="ARBA" id="ARBA00049169"/>
    </source>
</evidence>
<dbReference type="InterPro" id="IPR045054">
    <property type="entry name" value="P4HA-like"/>
</dbReference>
<evidence type="ECO:0000256" key="3">
    <source>
        <dbReference type="ARBA" id="ARBA00022692"/>
    </source>
</evidence>
<accession>A0A2P6TRX2</accession>
<evidence type="ECO:0000256" key="2">
    <source>
        <dbReference type="ARBA" id="ARBA00004648"/>
    </source>
</evidence>
<evidence type="ECO:0000256" key="5">
    <source>
        <dbReference type="ARBA" id="ARBA00022964"/>
    </source>
</evidence>
<comment type="cofactor">
    <cofactor evidence="1">
        <name>L-ascorbate</name>
        <dbReference type="ChEBI" id="CHEBI:38290"/>
    </cofactor>
</comment>
<evidence type="ECO:0000256" key="11">
    <source>
        <dbReference type="SAM" id="MobiDB-lite"/>
    </source>
</evidence>
<comment type="caution">
    <text evidence="14">The sequence shown here is derived from an EMBL/GenBank/DDBJ whole genome shotgun (WGS) entry which is preliminary data.</text>
</comment>
<reference evidence="14 15" key="1">
    <citation type="journal article" date="2018" name="Plant J.">
        <title>Genome sequences of Chlorella sorokiniana UTEX 1602 and Micractinium conductrix SAG 241.80: implications to maltose excretion by a green alga.</title>
        <authorList>
            <person name="Arriola M.B."/>
            <person name="Velmurugan N."/>
            <person name="Zhang Y."/>
            <person name="Plunkett M.H."/>
            <person name="Hondzo H."/>
            <person name="Barney B.M."/>
        </authorList>
    </citation>
    <scope>NUCLEOTIDE SEQUENCE [LARGE SCALE GENOMIC DNA]</scope>
    <source>
        <strain evidence="15">UTEX 1602</strain>
    </source>
</reference>
<evidence type="ECO:0000259" key="13">
    <source>
        <dbReference type="PROSITE" id="PS51471"/>
    </source>
</evidence>
<evidence type="ECO:0000313" key="15">
    <source>
        <dbReference type="Proteomes" id="UP000239899"/>
    </source>
</evidence>
<protein>
    <submittedName>
        <fullName evidence="14">Prolyl 4-hydroxylase subunit alpha-1</fullName>
    </submittedName>
</protein>
<dbReference type="InterPro" id="IPR044862">
    <property type="entry name" value="Pro_4_hyd_alph_FE2OG_OXY"/>
</dbReference>
<keyword evidence="6" id="KW-1133">Transmembrane helix</keyword>
<comment type="catalytic activity">
    <reaction evidence="10">
        <text>L-prolyl-[collagen] + 2-oxoglutarate + O2 = trans-4-hydroxy-L-prolyl-[collagen] + succinate + CO2</text>
        <dbReference type="Rhea" id="RHEA:18945"/>
        <dbReference type="Rhea" id="RHEA-COMP:11676"/>
        <dbReference type="Rhea" id="RHEA-COMP:11680"/>
        <dbReference type="ChEBI" id="CHEBI:15379"/>
        <dbReference type="ChEBI" id="CHEBI:16526"/>
        <dbReference type="ChEBI" id="CHEBI:16810"/>
        <dbReference type="ChEBI" id="CHEBI:30031"/>
        <dbReference type="ChEBI" id="CHEBI:50342"/>
        <dbReference type="ChEBI" id="CHEBI:61965"/>
        <dbReference type="EC" id="1.14.11.2"/>
    </reaction>
</comment>
<feature type="domain" description="Fe2OG dioxygenase" evidence="13">
    <location>
        <begin position="111"/>
        <end position="230"/>
    </location>
</feature>
<dbReference type="PANTHER" id="PTHR10869">
    <property type="entry name" value="PROLYL 4-HYDROXYLASE ALPHA SUBUNIT"/>
    <property type="match status" value="1"/>
</dbReference>
<comment type="subcellular location">
    <subcellularLocation>
        <location evidence="2">Endoplasmic reticulum membrane</location>
        <topology evidence="2">Single-pass type II membrane protein</topology>
    </subcellularLocation>
</comment>
<evidence type="ECO:0000256" key="12">
    <source>
        <dbReference type="SAM" id="SignalP"/>
    </source>
</evidence>
<dbReference type="Gene3D" id="2.60.120.620">
    <property type="entry name" value="q2cbj1_9rhob like domain"/>
    <property type="match status" value="1"/>
</dbReference>
<keyword evidence="12" id="KW-0732">Signal</keyword>
<dbReference type="SMART" id="SM00254">
    <property type="entry name" value="ShKT"/>
    <property type="match status" value="1"/>
</dbReference>
<dbReference type="AlphaFoldDB" id="A0A2P6TRX2"/>
<organism evidence="14 15">
    <name type="scientific">Chlorella sorokiniana</name>
    <name type="common">Freshwater green alga</name>
    <dbReference type="NCBI Taxonomy" id="3076"/>
    <lineage>
        <taxon>Eukaryota</taxon>
        <taxon>Viridiplantae</taxon>
        <taxon>Chlorophyta</taxon>
        <taxon>core chlorophytes</taxon>
        <taxon>Trebouxiophyceae</taxon>
        <taxon>Chlorellales</taxon>
        <taxon>Chlorellaceae</taxon>
        <taxon>Chlorella clade</taxon>
        <taxon>Chlorella</taxon>
    </lineage>
</organism>
<keyword evidence="5" id="KW-0223">Dioxygenase</keyword>
<dbReference type="SMART" id="SM00702">
    <property type="entry name" value="P4Hc"/>
    <property type="match status" value="1"/>
</dbReference>
<dbReference type="Pfam" id="PF13640">
    <property type="entry name" value="2OG-FeII_Oxy_3"/>
    <property type="match status" value="1"/>
</dbReference>
<name>A0A2P6TRX2_CHLSO</name>
<keyword evidence="7" id="KW-0560">Oxidoreductase</keyword>
<keyword evidence="4" id="KW-0479">Metal-binding</keyword>
<dbReference type="PROSITE" id="PS51471">
    <property type="entry name" value="FE2OG_OXY"/>
    <property type="match status" value="1"/>
</dbReference>
<keyword evidence="15" id="KW-1185">Reference proteome</keyword>
<evidence type="ECO:0000256" key="9">
    <source>
        <dbReference type="ARBA" id="ARBA00023136"/>
    </source>
</evidence>
<gene>
    <name evidence="14" type="ORF">C2E21_4510</name>
</gene>
<feature type="signal peptide" evidence="12">
    <location>
        <begin position="1"/>
        <end position="24"/>
    </location>
</feature>
<feature type="region of interest" description="Disordered" evidence="11">
    <location>
        <begin position="236"/>
        <end position="255"/>
    </location>
</feature>